<keyword evidence="3 7" id="KW-0812">Transmembrane</keyword>
<keyword evidence="2" id="KW-1003">Cell membrane</keyword>
<reference evidence="9 10" key="1">
    <citation type="submission" date="2018-11" db="EMBL/GenBank/DDBJ databases">
        <title>Genome squencing of methanotrophic bacteria isolated from alkaline groundwater in Korea.</title>
        <authorList>
            <person name="Nguyen L.N."/>
        </authorList>
    </citation>
    <scope>NUCLEOTIDE SEQUENCE [LARGE SCALE GENOMIC DNA]</scope>
    <source>
        <strain evidence="9 10">GW6</strain>
    </source>
</reference>
<dbReference type="KEGG" id="mros:EHO51_00685"/>
<dbReference type="AlphaFoldDB" id="A0A3G8M375"/>
<dbReference type="RefSeq" id="WP_124737268.1">
    <property type="nucleotide sequence ID" value="NZ_CP034086.1"/>
</dbReference>
<keyword evidence="6 7" id="KW-0472">Membrane</keyword>
<feature type="transmembrane region" description="Helical" evidence="7">
    <location>
        <begin position="55"/>
        <end position="78"/>
    </location>
</feature>
<keyword evidence="4" id="KW-0378">Hydrolase</keyword>
<proteinExistence type="predicted"/>
<dbReference type="GO" id="GO:0016787">
    <property type="term" value="F:hydrolase activity"/>
    <property type="evidence" value="ECO:0007669"/>
    <property type="project" value="UniProtKB-KW"/>
</dbReference>
<evidence type="ECO:0000259" key="8">
    <source>
        <dbReference type="SMART" id="SM00014"/>
    </source>
</evidence>
<dbReference type="PANTHER" id="PTHR14969">
    <property type="entry name" value="SPHINGOSINE-1-PHOSPHATE PHOSPHOHYDROLASE"/>
    <property type="match status" value="1"/>
</dbReference>
<dbReference type="InterPro" id="IPR000326">
    <property type="entry name" value="PAP2/HPO"/>
</dbReference>
<gene>
    <name evidence="9" type="ORF">EHO51_00685</name>
</gene>
<dbReference type="EMBL" id="CP034086">
    <property type="protein sequence ID" value="AZG75378.1"/>
    <property type="molecule type" value="Genomic_DNA"/>
</dbReference>
<protein>
    <submittedName>
        <fullName evidence="9">Phosphatase PAP2 family protein</fullName>
    </submittedName>
</protein>
<dbReference type="Gene3D" id="1.20.144.10">
    <property type="entry name" value="Phosphatidic acid phosphatase type 2/haloperoxidase"/>
    <property type="match status" value="1"/>
</dbReference>
<dbReference type="PANTHER" id="PTHR14969:SF62">
    <property type="entry name" value="DECAPRENYLPHOSPHORYL-5-PHOSPHORIBOSE PHOSPHATASE RV3807C-RELATED"/>
    <property type="match status" value="1"/>
</dbReference>
<keyword evidence="5 7" id="KW-1133">Transmembrane helix</keyword>
<evidence type="ECO:0000256" key="4">
    <source>
        <dbReference type="ARBA" id="ARBA00022801"/>
    </source>
</evidence>
<feature type="transmembrane region" description="Helical" evidence="7">
    <location>
        <begin position="181"/>
        <end position="202"/>
    </location>
</feature>
<name>A0A3G8M375_9HYPH</name>
<evidence type="ECO:0000256" key="7">
    <source>
        <dbReference type="SAM" id="Phobius"/>
    </source>
</evidence>
<evidence type="ECO:0000313" key="9">
    <source>
        <dbReference type="EMBL" id="AZG75378.1"/>
    </source>
</evidence>
<dbReference type="SUPFAM" id="SSF48317">
    <property type="entry name" value="Acid phosphatase/Vanadium-dependent haloperoxidase"/>
    <property type="match status" value="1"/>
</dbReference>
<dbReference type="Pfam" id="PF01569">
    <property type="entry name" value="PAP2"/>
    <property type="match status" value="1"/>
</dbReference>
<dbReference type="InterPro" id="IPR036938">
    <property type="entry name" value="PAP2/HPO_sf"/>
</dbReference>
<evidence type="ECO:0000256" key="1">
    <source>
        <dbReference type="ARBA" id="ARBA00004651"/>
    </source>
</evidence>
<feature type="transmembrane region" description="Helical" evidence="7">
    <location>
        <begin position="84"/>
        <end position="105"/>
    </location>
</feature>
<evidence type="ECO:0000256" key="2">
    <source>
        <dbReference type="ARBA" id="ARBA00022475"/>
    </source>
</evidence>
<feature type="domain" description="Phosphatidic acid phosphatase type 2/haloperoxidase" evidence="8">
    <location>
        <begin position="88"/>
        <end position="196"/>
    </location>
</feature>
<evidence type="ECO:0000313" key="10">
    <source>
        <dbReference type="Proteomes" id="UP000273982"/>
    </source>
</evidence>
<dbReference type="GO" id="GO:0005886">
    <property type="term" value="C:plasma membrane"/>
    <property type="evidence" value="ECO:0007669"/>
    <property type="project" value="UniProtKB-SubCell"/>
</dbReference>
<dbReference type="CDD" id="cd01610">
    <property type="entry name" value="PAP2_like"/>
    <property type="match status" value="1"/>
</dbReference>
<accession>A0A3G8M375</accession>
<dbReference type="SMART" id="SM00014">
    <property type="entry name" value="acidPPc"/>
    <property type="match status" value="1"/>
</dbReference>
<evidence type="ECO:0000256" key="6">
    <source>
        <dbReference type="ARBA" id="ARBA00023136"/>
    </source>
</evidence>
<evidence type="ECO:0000256" key="3">
    <source>
        <dbReference type="ARBA" id="ARBA00022692"/>
    </source>
</evidence>
<feature type="transmembrane region" description="Helical" evidence="7">
    <location>
        <begin position="144"/>
        <end position="169"/>
    </location>
</feature>
<dbReference type="Proteomes" id="UP000273982">
    <property type="component" value="Chromosome"/>
</dbReference>
<comment type="subcellular location">
    <subcellularLocation>
        <location evidence="1">Cell membrane</location>
        <topology evidence="1">Multi-pass membrane protein</topology>
    </subcellularLocation>
</comment>
<evidence type="ECO:0000256" key="5">
    <source>
        <dbReference type="ARBA" id="ARBA00022989"/>
    </source>
</evidence>
<organism evidence="9 10">
    <name type="scientific">Methylocystis rosea</name>
    <dbReference type="NCBI Taxonomy" id="173366"/>
    <lineage>
        <taxon>Bacteria</taxon>
        <taxon>Pseudomonadati</taxon>
        <taxon>Pseudomonadota</taxon>
        <taxon>Alphaproteobacteria</taxon>
        <taxon>Hyphomicrobiales</taxon>
        <taxon>Methylocystaceae</taxon>
        <taxon>Methylocystis</taxon>
    </lineage>
</organism>
<sequence>MAFTSDQLAKLTRDASSEPQANIGVAATWGQRLFDLDLAAVHLFSRTARSAIGRFLAVAISKLGNGWIYLILAPIVLIGLGWQGLHVAALAGLNAALLHMLYPIIKRRFGRRRPFHVDARLPSLLKTLDDHSFPSGHAMTLTGVLAPIVIAWPATTLSAALLLLSMAWSRIATAHHYPSDVAAGVALGAGLSYPLASGILAYW</sequence>